<sequence length="93" mass="10124">MAGFNQPQRHMLSALVDAAFQAGLSPRQQGGQLFLSRFGHRVHVRQDAGQWWVDAPNGEAVGPIEDEDALMVAAAEVLDTVSARSRQTLVQGR</sequence>
<evidence type="ECO:0000313" key="1">
    <source>
        <dbReference type="EMBL" id="NKY96750.1"/>
    </source>
</evidence>
<dbReference type="RefSeq" id="WP_061081288.1">
    <property type="nucleotide sequence ID" value="NZ_JAAXPG010000002.1"/>
</dbReference>
<evidence type="ECO:0000313" key="2">
    <source>
        <dbReference type="Proteomes" id="UP000553209"/>
    </source>
</evidence>
<reference evidence="1 2" key="1">
    <citation type="submission" date="2020-04" db="EMBL/GenBank/DDBJ databases">
        <title>MicrobeNet Type strains.</title>
        <authorList>
            <person name="Nicholson A.C."/>
        </authorList>
    </citation>
    <scope>NUCLEOTIDE SEQUENCE [LARGE SCALE GENOMIC DNA]</scope>
    <source>
        <strain evidence="1 2">ATCC 23612</strain>
    </source>
</reference>
<name>A0A7X6MBL6_9ACTN</name>
<organism evidence="1 2">
    <name type="scientific">Nocardiopsis alborubida</name>
    <dbReference type="NCBI Taxonomy" id="146802"/>
    <lineage>
        <taxon>Bacteria</taxon>
        <taxon>Bacillati</taxon>
        <taxon>Actinomycetota</taxon>
        <taxon>Actinomycetes</taxon>
        <taxon>Streptosporangiales</taxon>
        <taxon>Nocardiopsidaceae</taxon>
        <taxon>Nocardiopsis</taxon>
    </lineage>
</organism>
<dbReference type="EMBL" id="JAAXPG010000002">
    <property type="protein sequence ID" value="NKY96750.1"/>
    <property type="molecule type" value="Genomic_DNA"/>
</dbReference>
<dbReference type="Proteomes" id="UP000553209">
    <property type="component" value="Unassembled WGS sequence"/>
</dbReference>
<comment type="caution">
    <text evidence="1">The sequence shown here is derived from an EMBL/GenBank/DDBJ whole genome shotgun (WGS) entry which is preliminary data.</text>
</comment>
<proteinExistence type="predicted"/>
<protein>
    <submittedName>
        <fullName evidence="1">Uncharacterized protein</fullName>
    </submittedName>
</protein>
<keyword evidence="2" id="KW-1185">Reference proteome</keyword>
<accession>A0A7X6MBL6</accession>
<gene>
    <name evidence="1" type="ORF">HGB44_03535</name>
</gene>
<dbReference type="AlphaFoldDB" id="A0A7X6MBL6"/>